<reference evidence="1 2" key="1">
    <citation type="journal article" date="2011" name="Cell">
        <title>The monarch butterfly genome yields insights into long-distance migration.</title>
        <authorList>
            <person name="Zhan S."/>
            <person name="Merlin C."/>
            <person name="Boore J.L."/>
            <person name="Reppert S.M."/>
        </authorList>
    </citation>
    <scope>NUCLEOTIDE SEQUENCE [LARGE SCALE GENOMIC DNA]</scope>
    <source>
        <strain evidence="1">F-2</strain>
    </source>
</reference>
<dbReference type="InParanoid" id="A0A212F6F8"/>
<evidence type="ECO:0000313" key="1">
    <source>
        <dbReference type="EMBL" id="OWR49317.1"/>
    </source>
</evidence>
<dbReference type="AlphaFoldDB" id="A0A212F6F8"/>
<name>A0A212F6F8_DANPL</name>
<protein>
    <submittedName>
        <fullName evidence="1">Uncharacterized protein</fullName>
    </submittedName>
</protein>
<accession>A0A212F6F8</accession>
<comment type="caution">
    <text evidence="1">The sequence shown here is derived from an EMBL/GenBank/DDBJ whole genome shotgun (WGS) entry which is preliminary data.</text>
</comment>
<proteinExistence type="predicted"/>
<keyword evidence="2" id="KW-1185">Reference proteome</keyword>
<organism evidence="1 2">
    <name type="scientific">Danaus plexippus plexippus</name>
    <dbReference type="NCBI Taxonomy" id="278856"/>
    <lineage>
        <taxon>Eukaryota</taxon>
        <taxon>Metazoa</taxon>
        <taxon>Ecdysozoa</taxon>
        <taxon>Arthropoda</taxon>
        <taxon>Hexapoda</taxon>
        <taxon>Insecta</taxon>
        <taxon>Pterygota</taxon>
        <taxon>Neoptera</taxon>
        <taxon>Endopterygota</taxon>
        <taxon>Lepidoptera</taxon>
        <taxon>Glossata</taxon>
        <taxon>Ditrysia</taxon>
        <taxon>Papilionoidea</taxon>
        <taxon>Nymphalidae</taxon>
        <taxon>Danainae</taxon>
        <taxon>Danaini</taxon>
        <taxon>Danaina</taxon>
        <taxon>Danaus</taxon>
        <taxon>Danaus</taxon>
    </lineage>
</organism>
<dbReference type="KEGG" id="dpl:KGM_211982"/>
<dbReference type="EMBL" id="AGBW02010035">
    <property type="protein sequence ID" value="OWR49317.1"/>
    <property type="molecule type" value="Genomic_DNA"/>
</dbReference>
<dbReference type="eggNOG" id="ENOG502TCRG">
    <property type="taxonomic scope" value="Eukaryota"/>
</dbReference>
<dbReference type="Proteomes" id="UP000007151">
    <property type="component" value="Unassembled WGS sequence"/>
</dbReference>
<evidence type="ECO:0000313" key="2">
    <source>
        <dbReference type="Proteomes" id="UP000007151"/>
    </source>
</evidence>
<gene>
    <name evidence="1" type="ORF">KGM_211982</name>
</gene>
<sequence>MRTSANEARRPRSWFASKRVQELRTHLASIVLVISQFAELSKLLKSGDLEIYHLKTIVAQLEQDIEAQNPHSLKNELEICVVPELQNENSQKFKVELHEHDIDEVSRVGPKHKKVSTSGRPIVVKLLRKAKSPAILIQTLQDLDKYVGPKLKASSADSEL</sequence>